<dbReference type="Gene3D" id="1.20.5.170">
    <property type="match status" value="1"/>
</dbReference>
<dbReference type="CDD" id="cd14688">
    <property type="entry name" value="bZIP_YAP"/>
    <property type="match status" value="1"/>
</dbReference>
<dbReference type="SUPFAM" id="SSF57959">
    <property type="entry name" value="Leucine zipper domain"/>
    <property type="match status" value="1"/>
</dbReference>
<keyword evidence="6" id="KW-1185">Reference proteome</keyword>
<dbReference type="SMART" id="SM00338">
    <property type="entry name" value="BRLZ"/>
    <property type="match status" value="1"/>
</dbReference>
<dbReference type="InterPro" id="IPR046347">
    <property type="entry name" value="bZIP_sf"/>
</dbReference>
<comment type="subcellular location">
    <subcellularLocation>
        <location evidence="1">Nucleus</location>
    </subcellularLocation>
</comment>
<evidence type="ECO:0000313" key="6">
    <source>
        <dbReference type="Proteomes" id="UP001610444"/>
    </source>
</evidence>
<evidence type="ECO:0000256" key="1">
    <source>
        <dbReference type="ARBA" id="ARBA00004123"/>
    </source>
</evidence>
<dbReference type="PROSITE" id="PS50217">
    <property type="entry name" value="BZIP"/>
    <property type="match status" value="1"/>
</dbReference>
<organism evidence="5 6">
    <name type="scientific">Aspergillus pseudodeflectus</name>
    <dbReference type="NCBI Taxonomy" id="176178"/>
    <lineage>
        <taxon>Eukaryota</taxon>
        <taxon>Fungi</taxon>
        <taxon>Dikarya</taxon>
        <taxon>Ascomycota</taxon>
        <taxon>Pezizomycotina</taxon>
        <taxon>Eurotiomycetes</taxon>
        <taxon>Eurotiomycetidae</taxon>
        <taxon>Eurotiales</taxon>
        <taxon>Aspergillaceae</taxon>
        <taxon>Aspergillus</taxon>
        <taxon>Aspergillus subgen. Nidulantes</taxon>
    </lineage>
</organism>
<name>A0ABR4K518_9EURO</name>
<proteinExistence type="predicted"/>
<sequence length="210" mass="23290">MEYQHHLTLRSPTGTPGSSAFIGEVGYPSLPLDLICGLNNYVAFQAHNQGTGMLPTTPTISSSESSPIVSPAPSASPSTSDPSESKAARRRAQNRDAQRRFRERKEHQKKILEKDADALRTDYQSLLRQYADTATDMTRLVKENDALRLEVKNLRYQWRLVLAVLQRLQGAESVAAALPEDAFVLEDVAVQAYPEDFSSGPLPNMTRFLS</sequence>
<feature type="compositionally biased region" description="Basic and acidic residues" evidence="3">
    <location>
        <begin position="83"/>
        <end position="109"/>
    </location>
</feature>
<gene>
    <name evidence="5" type="ORF">BJX68DRAFT_268280</name>
</gene>
<evidence type="ECO:0000259" key="4">
    <source>
        <dbReference type="PROSITE" id="PS50217"/>
    </source>
</evidence>
<evidence type="ECO:0000256" key="3">
    <source>
        <dbReference type="SAM" id="MobiDB-lite"/>
    </source>
</evidence>
<feature type="compositionally biased region" description="Low complexity" evidence="3">
    <location>
        <begin position="55"/>
        <end position="82"/>
    </location>
</feature>
<feature type="region of interest" description="Disordered" evidence="3">
    <location>
        <begin position="55"/>
        <end position="109"/>
    </location>
</feature>
<dbReference type="GeneID" id="98161208"/>
<dbReference type="PANTHER" id="PTHR40621">
    <property type="entry name" value="TRANSCRIPTION FACTOR KAPC-RELATED"/>
    <property type="match status" value="1"/>
</dbReference>
<dbReference type="InterPro" id="IPR004827">
    <property type="entry name" value="bZIP"/>
</dbReference>
<reference evidence="5 6" key="1">
    <citation type="submission" date="2024-07" db="EMBL/GenBank/DDBJ databases">
        <title>Section-level genome sequencing and comparative genomics of Aspergillus sections Usti and Cavernicolus.</title>
        <authorList>
            <consortium name="Lawrence Berkeley National Laboratory"/>
            <person name="Nybo J.L."/>
            <person name="Vesth T.C."/>
            <person name="Theobald S."/>
            <person name="Frisvad J.C."/>
            <person name="Larsen T.O."/>
            <person name="Kjaerboelling I."/>
            <person name="Rothschild-Mancinelli K."/>
            <person name="Lyhne E.K."/>
            <person name="Kogle M.E."/>
            <person name="Barry K."/>
            <person name="Clum A."/>
            <person name="Na H."/>
            <person name="Ledsgaard L."/>
            <person name="Lin J."/>
            <person name="Lipzen A."/>
            <person name="Kuo A."/>
            <person name="Riley R."/>
            <person name="Mondo S."/>
            <person name="LaButti K."/>
            <person name="Haridas S."/>
            <person name="Pangalinan J."/>
            <person name="Salamov A.A."/>
            <person name="Simmons B.A."/>
            <person name="Magnuson J.K."/>
            <person name="Chen J."/>
            <person name="Drula E."/>
            <person name="Henrissat B."/>
            <person name="Wiebenga A."/>
            <person name="Lubbers R.J."/>
            <person name="Gomes A.C."/>
            <person name="Macurrencykelacurrency M.R."/>
            <person name="Stajich J."/>
            <person name="Grigoriev I.V."/>
            <person name="Mortensen U.H."/>
            <person name="De vries R.P."/>
            <person name="Baker S.E."/>
            <person name="Andersen M.R."/>
        </authorList>
    </citation>
    <scope>NUCLEOTIDE SEQUENCE [LARGE SCALE GENOMIC DNA]</scope>
    <source>
        <strain evidence="5 6">CBS 756.74</strain>
    </source>
</reference>
<dbReference type="Proteomes" id="UP001610444">
    <property type="component" value="Unassembled WGS sequence"/>
</dbReference>
<dbReference type="EMBL" id="JBFXLR010000029">
    <property type="protein sequence ID" value="KAL2847413.1"/>
    <property type="molecule type" value="Genomic_DNA"/>
</dbReference>
<dbReference type="RefSeq" id="XP_070897736.1">
    <property type="nucleotide sequence ID" value="XM_071046044.1"/>
</dbReference>
<accession>A0ABR4K518</accession>
<dbReference type="PROSITE" id="PS00036">
    <property type="entry name" value="BZIP_BASIC"/>
    <property type="match status" value="1"/>
</dbReference>
<evidence type="ECO:0000313" key="5">
    <source>
        <dbReference type="EMBL" id="KAL2847413.1"/>
    </source>
</evidence>
<protein>
    <recommendedName>
        <fullName evidence="4">BZIP domain-containing protein</fullName>
    </recommendedName>
</protein>
<keyword evidence="2" id="KW-0539">Nucleus</keyword>
<dbReference type="PANTHER" id="PTHR40621:SF6">
    <property type="entry name" value="AP-1-LIKE TRANSCRIPTION FACTOR YAP1-RELATED"/>
    <property type="match status" value="1"/>
</dbReference>
<comment type="caution">
    <text evidence="5">The sequence shown here is derived from an EMBL/GenBank/DDBJ whole genome shotgun (WGS) entry which is preliminary data.</text>
</comment>
<evidence type="ECO:0000256" key="2">
    <source>
        <dbReference type="ARBA" id="ARBA00023242"/>
    </source>
</evidence>
<feature type="domain" description="BZIP" evidence="4">
    <location>
        <begin position="84"/>
        <end position="147"/>
    </location>
</feature>
<dbReference type="InterPro" id="IPR050936">
    <property type="entry name" value="AP-1-like"/>
</dbReference>